<feature type="compositionally biased region" description="Acidic residues" evidence="8">
    <location>
        <begin position="794"/>
        <end position="803"/>
    </location>
</feature>
<dbReference type="Proteomes" id="UP001281003">
    <property type="component" value="Unassembled WGS sequence"/>
</dbReference>
<evidence type="ECO:0000313" key="10">
    <source>
        <dbReference type="EMBL" id="KAK3400745.1"/>
    </source>
</evidence>
<feature type="coiled-coil region" evidence="7">
    <location>
        <begin position="73"/>
        <end position="100"/>
    </location>
</feature>
<dbReference type="PANTHER" id="PTHR14226">
    <property type="entry name" value="NEUROPATHY TARGET ESTERASE/SWISS CHEESE D.MELANOGASTER"/>
    <property type="match status" value="1"/>
</dbReference>
<feature type="active site" description="Nucleophile" evidence="5">
    <location>
        <position position="264"/>
    </location>
</feature>
<keyword evidence="4 5" id="KW-0443">Lipid metabolism</keyword>
<dbReference type="Pfam" id="PF11815">
    <property type="entry name" value="DUF3336"/>
    <property type="match status" value="1"/>
</dbReference>
<evidence type="ECO:0000259" key="9">
    <source>
        <dbReference type="PROSITE" id="PS51635"/>
    </source>
</evidence>
<dbReference type="AlphaFoldDB" id="A0AAE0PIR9"/>
<dbReference type="PROSITE" id="PS51635">
    <property type="entry name" value="PNPLA"/>
    <property type="match status" value="1"/>
</dbReference>
<evidence type="ECO:0000256" key="7">
    <source>
        <dbReference type="SAM" id="Coils"/>
    </source>
</evidence>
<gene>
    <name evidence="10" type="ORF">B0T20DRAFT_348954</name>
</gene>
<feature type="compositionally biased region" description="Polar residues" evidence="8">
    <location>
        <begin position="768"/>
        <end position="780"/>
    </location>
</feature>
<evidence type="ECO:0000256" key="2">
    <source>
        <dbReference type="ARBA" id="ARBA00022801"/>
    </source>
</evidence>
<evidence type="ECO:0000256" key="3">
    <source>
        <dbReference type="ARBA" id="ARBA00022963"/>
    </source>
</evidence>
<dbReference type="GO" id="GO:0016042">
    <property type="term" value="P:lipid catabolic process"/>
    <property type="evidence" value="ECO:0007669"/>
    <property type="project" value="UniProtKB-UniRule"/>
</dbReference>
<accession>A0AAE0PIR9</accession>
<dbReference type="GO" id="GO:0016020">
    <property type="term" value="C:membrane"/>
    <property type="evidence" value="ECO:0007669"/>
    <property type="project" value="UniProtKB-SubCell"/>
</dbReference>
<comment type="caution">
    <text evidence="5">Lacks conserved residue(s) required for the propagation of feature annotation.</text>
</comment>
<evidence type="ECO:0000256" key="8">
    <source>
        <dbReference type="SAM" id="MobiDB-lite"/>
    </source>
</evidence>
<comment type="function">
    <text evidence="1">Probable lipid hydrolase.</text>
</comment>
<dbReference type="PANTHER" id="PTHR14226:SF10">
    <property type="entry name" value="TRIACYLGLYCEROL LIPASE 4-RELATED"/>
    <property type="match status" value="1"/>
</dbReference>
<comment type="function">
    <text evidence="6">Lipid hydrolase.</text>
</comment>
<comment type="subcellular location">
    <subcellularLocation>
        <location evidence="6">Membrane</location>
        <topology evidence="6">Single-pass membrane protein</topology>
    </subcellularLocation>
</comment>
<feature type="region of interest" description="Disordered" evidence="8">
    <location>
        <begin position="651"/>
        <end position="670"/>
    </location>
</feature>
<feature type="compositionally biased region" description="Basic and acidic residues" evidence="8">
    <location>
        <begin position="782"/>
        <end position="793"/>
    </location>
</feature>
<proteinExistence type="inferred from homology"/>
<dbReference type="InterPro" id="IPR050301">
    <property type="entry name" value="NTE"/>
</dbReference>
<dbReference type="EC" id="3.1.1.-" evidence="6"/>
<feature type="domain" description="PNPLA" evidence="9">
    <location>
        <begin position="231"/>
        <end position="426"/>
    </location>
</feature>
<dbReference type="EMBL" id="JAUTDP010000003">
    <property type="protein sequence ID" value="KAK3400745.1"/>
    <property type="molecule type" value="Genomic_DNA"/>
</dbReference>
<dbReference type="SUPFAM" id="SSF52151">
    <property type="entry name" value="FabD/lysophospholipase-like"/>
    <property type="match status" value="1"/>
</dbReference>
<evidence type="ECO:0000313" key="11">
    <source>
        <dbReference type="Proteomes" id="UP001281003"/>
    </source>
</evidence>
<dbReference type="InterPro" id="IPR002641">
    <property type="entry name" value="PNPLA_dom"/>
</dbReference>
<dbReference type="GO" id="GO:0004806">
    <property type="term" value="F:triacylglycerol lipase activity"/>
    <property type="evidence" value="ECO:0007669"/>
    <property type="project" value="InterPro"/>
</dbReference>
<feature type="compositionally biased region" description="Basic residues" evidence="8">
    <location>
        <begin position="696"/>
        <end position="706"/>
    </location>
</feature>
<feature type="active site" description="Proton acceptor" evidence="5">
    <location>
        <position position="413"/>
    </location>
</feature>
<evidence type="ECO:0000256" key="5">
    <source>
        <dbReference type="PROSITE-ProRule" id="PRU01161"/>
    </source>
</evidence>
<dbReference type="InterPro" id="IPR021771">
    <property type="entry name" value="Triacylglycerol_lipase_N"/>
</dbReference>
<comment type="caution">
    <text evidence="10">The sequence shown here is derived from an EMBL/GenBank/DDBJ whole genome shotgun (WGS) entry which is preliminary data.</text>
</comment>
<organism evidence="10 11">
    <name type="scientific">Sordaria brevicollis</name>
    <dbReference type="NCBI Taxonomy" id="83679"/>
    <lineage>
        <taxon>Eukaryota</taxon>
        <taxon>Fungi</taxon>
        <taxon>Dikarya</taxon>
        <taxon>Ascomycota</taxon>
        <taxon>Pezizomycotina</taxon>
        <taxon>Sordariomycetes</taxon>
        <taxon>Sordariomycetidae</taxon>
        <taxon>Sordariales</taxon>
        <taxon>Sordariaceae</taxon>
        <taxon>Sordaria</taxon>
    </lineage>
</organism>
<dbReference type="Pfam" id="PF01734">
    <property type="entry name" value="Patatin"/>
    <property type="match status" value="1"/>
</dbReference>
<feature type="compositionally biased region" description="Basic residues" evidence="8">
    <location>
        <begin position="624"/>
        <end position="635"/>
    </location>
</feature>
<sequence length="803" mass="89821">MTDLLVHGPPGIRVSPGGPDGSDCGTQKASSQPLPSALKKKNNKVEKHVAFRPLSKVLRSAGDYVLSWRDGLTASERENKRRIEERMQFLEDVMHNASNADEWETAAKELDHLEGNDAWKLDPSTGDYRPDIIETKLRDLDHARETGDTREMMYLVRTALSRDLGGMGNIDLYRHSYVGTKKLIEDYVDSAVKTIETLVDHSTQTLPADMETKDLLEGMLFARQSFGRSALLLSGGATFGMSHIGVIKSLFEANLLPRIISGASAGSIVCSVLCTRKDEEIPDLIQHFPYGDLDVFEGPNDGISDSLRRLLTQGSWADITNLTRVMRSMLGDLTFQEAYNRTRRICNICVSTASIYELPRLLNYITAPNVMIWSAVAASCSVPLVFQAAPLLIKDPTTGAHVPWNPTPQRWIDGSVDNDLPMTRLAEMFNVNHFIVSQVNPHIVPFLSKDDRLYPRNHPGRLRQQKAAAQENSSEWLYYLTTLAKDEAVHRLHFLTEFGIFPGLLTKLRSILSQRYSGDITILPELDMQDLPRILKNPTSEFMIRNCLIGERATWPKLSRIRDRLAIELALDQAVHALRARVVFSQSQVDLRRIGGATLGPAVQPTPSFARPPSSGEATPGEHQHHRTRHHHRRSSASSIQILASRHRKLYQSHDDDYLTDDQSEEDERLEMSYRRGAHTRPGSVTPHARPPIAHAHVHSKPRLQRSAKSASHMREGRPWSQGHAYPHYIHGHSHGLHQASHALQQLVQRGSGGDEGPFDFSRPLSPPTSHAGNCSTTGLEDTPREKNVRHSDADDENQSDSV</sequence>
<evidence type="ECO:0000256" key="4">
    <source>
        <dbReference type="ARBA" id="ARBA00023098"/>
    </source>
</evidence>
<dbReference type="InterPro" id="IPR016035">
    <property type="entry name" value="Acyl_Trfase/lysoPLipase"/>
</dbReference>
<feature type="short sequence motif" description="GXSXG" evidence="5">
    <location>
        <begin position="262"/>
        <end position="266"/>
    </location>
</feature>
<reference evidence="10" key="2">
    <citation type="submission" date="2023-07" db="EMBL/GenBank/DDBJ databases">
        <authorList>
            <consortium name="Lawrence Berkeley National Laboratory"/>
            <person name="Haridas S."/>
            <person name="Hensen N."/>
            <person name="Bonometti L."/>
            <person name="Westerberg I."/>
            <person name="Brannstrom I.O."/>
            <person name="Guillou S."/>
            <person name="Cros-Aarteil S."/>
            <person name="Calhoun S."/>
            <person name="Kuo A."/>
            <person name="Mondo S."/>
            <person name="Pangilinan J."/>
            <person name="Riley R."/>
            <person name="LaButti K."/>
            <person name="Andreopoulos B."/>
            <person name="Lipzen A."/>
            <person name="Chen C."/>
            <person name="Yanf M."/>
            <person name="Daum C."/>
            <person name="Ng V."/>
            <person name="Clum A."/>
            <person name="Steindorff A."/>
            <person name="Ohm R."/>
            <person name="Martin F."/>
            <person name="Silar P."/>
            <person name="Natvig D."/>
            <person name="Lalanne C."/>
            <person name="Gautier V."/>
            <person name="Ament-velasquez S.L."/>
            <person name="Kruys A."/>
            <person name="Hutchinson M.I."/>
            <person name="Powell A.J."/>
            <person name="Barry K."/>
            <person name="Miller A.N."/>
            <person name="Grigoriev I.V."/>
            <person name="Debuchy R."/>
            <person name="Gladieux P."/>
            <person name="Thoren M.H."/>
            <person name="Johannesson H."/>
        </authorList>
    </citation>
    <scope>NUCLEOTIDE SEQUENCE</scope>
    <source>
        <strain evidence="10">FGSC 1904</strain>
    </source>
</reference>
<feature type="region of interest" description="Disordered" evidence="8">
    <location>
        <begin position="696"/>
        <end position="803"/>
    </location>
</feature>
<feature type="region of interest" description="Disordered" evidence="8">
    <location>
        <begin position="1"/>
        <end position="41"/>
    </location>
</feature>
<keyword evidence="11" id="KW-1185">Reference proteome</keyword>
<keyword evidence="7" id="KW-0175">Coiled coil</keyword>
<dbReference type="GO" id="GO:0006641">
    <property type="term" value="P:triglyceride metabolic process"/>
    <property type="evidence" value="ECO:0007669"/>
    <property type="project" value="UniProtKB-ARBA"/>
</dbReference>
<feature type="region of interest" description="Disordered" evidence="8">
    <location>
        <begin position="597"/>
        <end position="639"/>
    </location>
</feature>
<feature type="compositionally biased region" description="Polar residues" evidence="8">
    <location>
        <begin position="24"/>
        <end position="34"/>
    </location>
</feature>
<dbReference type="Gene3D" id="3.40.1090.10">
    <property type="entry name" value="Cytosolic phospholipase A2 catalytic domain"/>
    <property type="match status" value="1"/>
</dbReference>
<comment type="similarity">
    <text evidence="6">Belongs to the PLPL family.</text>
</comment>
<keyword evidence="3 5" id="KW-0442">Lipid degradation</keyword>
<protein>
    <recommendedName>
        <fullName evidence="6">Patatin-like phospholipase domain-containing protein</fullName>
        <ecNumber evidence="6">3.1.1.-</ecNumber>
    </recommendedName>
</protein>
<reference evidence="10" key="1">
    <citation type="journal article" date="2023" name="Mol. Phylogenet. Evol.">
        <title>Genome-scale phylogeny and comparative genomics of the fungal order Sordariales.</title>
        <authorList>
            <person name="Hensen N."/>
            <person name="Bonometti L."/>
            <person name="Westerberg I."/>
            <person name="Brannstrom I.O."/>
            <person name="Guillou S."/>
            <person name="Cros-Aarteil S."/>
            <person name="Calhoun S."/>
            <person name="Haridas S."/>
            <person name="Kuo A."/>
            <person name="Mondo S."/>
            <person name="Pangilinan J."/>
            <person name="Riley R."/>
            <person name="LaButti K."/>
            <person name="Andreopoulos B."/>
            <person name="Lipzen A."/>
            <person name="Chen C."/>
            <person name="Yan M."/>
            <person name="Daum C."/>
            <person name="Ng V."/>
            <person name="Clum A."/>
            <person name="Steindorff A."/>
            <person name="Ohm R.A."/>
            <person name="Martin F."/>
            <person name="Silar P."/>
            <person name="Natvig D.O."/>
            <person name="Lalanne C."/>
            <person name="Gautier V."/>
            <person name="Ament-Velasquez S.L."/>
            <person name="Kruys A."/>
            <person name="Hutchinson M.I."/>
            <person name="Powell A.J."/>
            <person name="Barry K."/>
            <person name="Miller A.N."/>
            <person name="Grigoriev I.V."/>
            <person name="Debuchy R."/>
            <person name="Gladieux P."/>
            <person name="Hiltunen Thoren M."/>
            <person name="Johannesson H."/>
        </authorList>
    </citation>
    <scope>NUCLEOTIDE SEQUENCE</scope>
    <source>
        <strain evidence="10">FGSC 1904</strain>
    </source>
</reference>
<evidence type="ECO:0000256" key="1">
    <source>
        <dbReference type="ARBA" id="ARBA00002682"/>
    </source>
</evidence>
<feature type="compositionally biased region" description="Acidic residues" evidence="8">
    <location>
        <begin position="658"/>
        <end position="669"/>
    </location>
</feature>
<evidence type="ECO:0000256" key="6">
    <source>
        <dbReference type="RuleBase" id="RU362055"/>
    </source>
</evidence>
<dbReference type="CDD" id="cd07230">
    <property type="entry name" value="Pat_TGL4-5_like"/>
    <property type="match status" value="1"/>
</dbReference>
<name>A0AAE0PIR9_SORBR</name>
<keyword evidence="2 5" id="KW-0378">Hydrolase</keyword>